<protein>
    <recommendedName>
        <fullName evidence="2">DNA ligase (ATP)</fullName>
        <ecNumber evidence="2">6.5.1.1</ecNumber>
    </recommendedName>
</protein>
<dbReference type="Proteomes" id="UP001500325">
    <property type="component" value="Unassembled WGS sequence"/>
</dbReference>
<evidence type="ECO:0000313" key="6">
    <source>
        <dbReference type="EMBL" id="GAA4693467.1"/>
    </source>
</evidence>
<dbReference type="PANTHER" id="PTHR45674:SF4">
    <property type="entry name" value="DNA LIGASE 1"/>
    <property type="match status" value="1"/>
</dbReference>
<dbReference type="InterPro" id="IPR012340">
    <property type="entry name" value="NA-bd_OB-fold"/>
</dbReference>
<comment type="catalytic activity">
    <reaction evidence="4">
        <text>ATP + (deoxyribonucleotide)n-3'-hydroxyl + 5'-phospho-(deoxyribonucleotide)m = (deoxyribonucleotide)n+m + AMP + diphosphate.</text>
        <dbReference type="EC" id="6.5.1.1"/>
    </reaction>
</comment>
<comment type="similarity">
    <text evidence="1">Belongs to the ATP-dependent DNA ligase family.</text>
</comment>
<proteinExistence type="inferred from homology"/>
<dbReference type="CDD" id="cd07906">
    <property type="entry name" value="Adenylation_DNA_ligase_LigD_LigC"/>
    <property type="match status" value="1"/>
</dbReference>
<dbReference type="Gene3D" id="3.30.1490.70">
    <property type="match status" value="1"/>
</dbReference>
<dbReference type="SUPFAM" id="SSF56091">
    <property type="entry name" value="DNA ligase/mRNA capping enzyme, catalytic domain"/>
    <property type="match status" value="1"/>
</dbReference>
<evidence type="ECO:0000313" key="7">
    <source>
        <dbReference type="Proteomes" id="UP001500325"/>
    </source>
</evidence>
<feature type="domain" description="ATP-dependent DNA ligase family profile" evidence="5">
    <location>
        <begin position="122"/>
        <end position="249"/>
    </location>
</feature>
<dbReference type="RefSeq" id="WP_425569615.1">
    <property type="nucleotide sequence ID" value="NZ_BAABIC010000010.1"/>
</dbReference>
<organism evidence="6 7">
    <name type="scientific">Pseudonocardia yuanmonensis</name>
    <dbReference type="NCBI Taxonomy" id="1095914"/>
    <lineage>
        <taxon>Bacteria</taxon>
        <taxon>Bacillati</taxon>
        <taxon>Actinomycetota</taxon>
        <taxon>Actinomycetes</taxon>
        <taxon>Pseudonocardiales</taxon>
        <taxon>Pseudonocardiaceae</taxon>
        <taxon>Pseudonocardia</taxon>
    </lineage>
</organism>
<accession>A0ABP8WQ25</accession>
<dbReference type="PROSITE" id="PS50160">
    <property type="entry name" value="DNA_LIGASE_A3"/>
    <property type="match status" value="1"/>
</dbReference>
<dbReference type="PROSITE" id="PS00697">
    <property type="entry name" value="DNA_LIGASE_A1"/>
    <property type="match status" value="1"/>
</dbReference>
<dbReference type="EC" id="6.5.1.1" evidence="2"/>
<dbReference type="GO" id="GO:0016874">
    <property type="term" value="F:ligase activity"/>
    <property type="evidence" value="ECO:0007669"/>
    <property type="project" value="UniProtKB-KW"/>
</dbReference>
<keyword evidence="3 6" id="KW-0436">Ligase</keyword>
<keyword evidence="7" id="KW-1185">Reference proteome</keyword>
<dbReference type="InterPro" id="IPR014146">
    <property type="entry name" value="LigD_ligase_dom"/>
</dbReference>
<dbReference type="Gene3D" id="3.30.470.30">
    <property type="entry name" value="DNA ligase/mRNA capping enzyme"/>
    <property type="match status" value="1"/>
</dbReference>
<dbReference type="NCBIfam" id="TIGR02779">
    <property type="entry name" value="NHEJ_ligase_lig"/>
    <property type="match status" value="1"/>
</dbReference>
<dbReference type="Pfam" id="PF04679">
    <property type="entry name" value="DNA_ligase_A_C"/>
    <property type="match status" value="1"/>
</dbReference>
<dbReference type="InterPro" id="IPR050191">
    <property type="entry name" value="ATP-dep_DNA_ligase"/>
</dbReference>
<evidence type="ECO:0000256" key="1">
    <source>
        <dbReference type="ARBA" id="ARBA00007572"/>
    </source>
</evidence>
<dbReference type="Gene3D" id="2.40.50.140">
    <property type="entry name" value="Nucleic acid-binding proteins"/>
    <property type="match status" value="1"/>
</dbReference>
<reference evidence="7" key="1">
    <citation type="journal article" date="2019" name="Int. J. Syst. Evol. Microbiol.">
        <title>The Global Catalogue of Microorganisms (GCM) 10K type strain sequencing project: providing services to taxonomists for standard genome sequencing and annotation.</title>
        <authorList>
            <consortium name="The Broad Institute Genomics Platform"/>
            <consortium name="The Broad Institute Genome Sequencing Center for Infectious Disease"/>
            <person name="Wu L."/>
            <person name="Ma J."/>
        </authorList>
    </citation>
    <scope>NUCLEOTIDE SEQUENCE [LARGE SCALE GENOMIC DNA]</scope>
    <source>
        <strain evidence="7">JCM 18055</strain>
    </source>
</reference>
<comment type="caution">
    <text evidence="6">The sequence shown here is derived from an EMBL/GenBank/DDBJ whole genome shotgun (WGS) entry which is preliminary data.</text>
</comment>
<dbReference type="InterPro" id="IPR016059">
    <property type="entry name" value="DNA_ligase_ATP-dep_CS"/>
</dbReference>
<name>A0ABP8WQ25_9PSEU</name>
<evidence type="ECO:0000259" key="5">
    <source>
        <dbReference type="PROSITE" id="PS50160"/>
    </source>
</evidence>
<sequence>MADTGDPLDLLDAEERAGLRPAAAGFVHPMLATLTADHFSDPGWIYERKLDGVRAVIVRDDAGTTLWSRSEKPMTGTYPEIAEALGRGPALVADGEIVAFDGPQTSFSTLQARLGLHDPDRARATGVEVFGYLFDVMVVSGRDVTGLPLRTRKRLLRAAVDFTDPIRFSAHRNTDGEAYLAEACARGWEGLIAKRADARYLPGKRSEDWLKFKCVREQEFVVGGWTDPTGSRQGFGALLVGVYDGDGLRYAGKVGTGFDGHVLHDLRARFDGLAADRSPFADAVREKGAHWLRPELVAQLGFTEWTRDARLRHPRYLGLRDDKDPRDVVREEPRS</sequence>
<evidence type="ECO:0000256" key="2">
    <source>
        <dbReference type="ARBA" id="ARBA00012727"/>
    </source>
</evidence>
<dbReference type="CDD" id="cd07971">
    <property type="entry name" value="OBF_DNA_ligase_LigD"/>
    <property type="match status" value="1"/>
</dbReference>
<dbReference type="SUPFAM" id="SSF50249">
    <property type="entry name" value="Nucleic acid-binding proteins"/>
    <property type="match status" value="1"/>
</dbReference>
<dbReference type="InterPro" id="IPR012310">
    <property type="entry name" value="DNA_ligase_ATP-dep_cent"/>
</dbReference>
<evidence type="ECO:0000256" key="4">
    <source>
        <dbReference type="ARBA" id="ARBA00034003"/>
    </source>
</evidence>
<dbReference type="InterPro" id="IPR012309">
    <property type="entry name" value="DNA_ligase_ATP-dep_C"/>
</dbReference>
<gene>
    <name evidence="6" type="primary">ligD_1</name>
    <name evidence="6" type="ORF">GCM10023215_33440</name>
</gene>
<dbReference type="EMBL" id="BAABIC010000010">
    <property type="protein sequence ID" value="GAA4693467.1"/>
    <property type="molecule type" value="Genomic_DNA"/>
</dbReference>
<dbReference type="Pfam" id="PF01068">
    <property type="entry name" value="DNA_ligase_A_M"/>
    <property type="match status" value="1"/>
</dbReference>
<dbReference type="PANTHER" id="PTHR45674">
    <property type="entry name" value="DNA LIGASE 1/3 FAMILY MEMBER"/>
    <property type="match status" value="1"/>
</dbReference>
<evidence type="ECO:0000256" key="3">
    <source>
        <dbReference type="ARBA" id="ARBA00022598"/>
    </source>
</evidence>